<reference evidence="1 2" key="1">
    <citation type="journal article" date="2011" name="J. Bacteriol.">
        <title>Draft Genome Sequence of Turicibacter sanguinis PC909, Isolated from Human Feces.</title>
        <authorList>
            <person name="Cuiv P.O."/>
            <person name="Klaassens E.S."/>
            <person name="Durkin A.S."/>
            <person name="Harkins D.M."/>
            <person name="Foster L."/>
            <person name="McCorrison J."/>
            <person name="Torralba M."/>
            <person name="Nelson K.E."/>
            <person name="Morrison M."/>
        </authorList>
    </citation>
    <scope>NUCLEOTIDE SEQUENCE [LARGE SCALE GENOMIC DNA]</scope>
    <source>
        <strain evidence="1 2">PC909</strain>
    </source>
</reference>
<proteinExistence type="predicted"/>
<evidence type="ECO:0000313" key="1">
    <source>
        <dbReference type="EMBL" id="EFF64417.1"/>
    </source>
</evidence>
<dbReference type="EMBL" id="ADMN01000043">
    <property type="protein sequence ID" value="EFF64417.1"/>
    <property type="molecule type" value="Genomic_DNA"/>
</dbReference>
<dbReference type="Proteomes" id="UP000002938">
    <property type="component" value="Unassembled WGS sequence"/>
</dbReference>
<sequence>MNKTCKYCHQPLNNHSMTTKFGIFCCEEHLNQYLKNLSNEEYIQLQHSFCVCSDED</sequence>
<protein>
    <recommendedName>
        <fullName evidence="3">TRASH domain-containing protein</fullName>
    </recommendedName>
</protein>
<evidence type="ECO:0000313" key="2">
    <source>
        <dbReference type="Proteomes" id="UP000002938"/>
    </source>
</evidence>
<comment type="caution">
    <text evidence="1">The sequence shown here is derived from an EMBL/GenBank/DDBJ whole genome shotgun (WGS) entry which is preliminary data.</text>
</comment>
<organism evidence="1 2">
    <name type="scientific">Turicibacter sanguinis PC909</name>
    <dbReference type="NCBI Taxonomy" id="702450"/>
    <lineage>
        <taxon>Bacteria</taxon>
        <taxon>Bacillati</taxon>
        <taxon>Bacillota</taxon>
        <taxon>Erysipelotrichia</taxon>
        <taxon>Erysipelotrichales</taxon>
        <taxon>Turicibacteraceae</taxon>
        <taxon>Turicibacter</taxon>
    </lineage>
</organism>
<dbReference type="RefSeq" id="WP_006784047.1">
    <property type="nucleotide sequence ID" value="NZ_ADMN01000043.1"/>
</dbReference>
<name>A0ABP2I6B8_9FIRM</name>
<accession>A0ABP2I6B8</accession>
<gene>
    <name evidence="1" type="ORF">CUW_1105</name>
</gene>
<dbReference type="GeneID" id="60060093"/>
<keyword evidence="2" id="KW-1185">Reference proteome</keyword>
<evidence type="ECO:0008006" key="3">
    <source>
        <dbReference type="Google" id="ProtNLM"/>
    </source>
</evidence>